<keyword evidence="1" id="KW-0614">Plasmid</keyword>
<dbReference type="AlphaFoldDB" id="A0A1W6C0J5"/>
<name>A0A1W6C0J5_PSEFL</name>
<reference evidence="1" key="1">
    <citation type="submission" date="2016-09" db="EMBL/GenBank/DDBJ databases">
        <title>IS1411 activates the second repA gene of the plasmid pG20 in Pseudomonas fluorescens PC20.</title>
        <authorList>
            <person name="Naanuri E."/>
            <person name="Heinaru E."/>
            <person name="Joesaar M."/>
            <person name="Heinaru A."/>
        </authorList>
    </citation>
    <scope>NUCLEOTIDE SEQUENCE</scope>
    <source>
        <strain evidence="1">PC20</strain>
        <plasmid evidence="1">pG20</plasmid>
    </source>
</reference>
<sequence>MTLFDPIRDYFHRRQAKTLNEQASHVNLVNGRQESHRGNFVFPGTDFVDDIEVAGQRVGYVSYGINPLGDRVYINKIEIELEHQRQGFGLGVLWTLWLTHQVPIVPLYQYGTSNGFWSLARQRFLAAGALIEDQLRTDTEMDTAKQRWQHLVPELPHERRIREMMASPDWPEIEAGFKARQSL</sequence>
<dbReference type="EMBL" id="KX893538">
    <property type="protein sequence ID" value="ARJ57912.1"/>
    <property type="molecule type" value="Genomic_DNA"/>
</dbReference>
<dbReference type="RefSeq" id="WP_172689310.1">
    <property type="nucleotide sequence ID" value="NZ_KX893538.1"/>
</dbReference>
<accession>A0A1W6C0J5</accession>
<organism evidence="1">
    <name type="scientific">Pseudomonas fluorescens</name>
    <dbReference type="NCBI Taxonomy" id="294"/>
    <lineage>
        <taxon>Bacteria</taxon>
        <taxon>Pseudomonadati</taxon>
        <taxon>Pseudomonadota</taxon>
        <taxon>Gammaproteobacteria</taxon>
        <taxon>Pseudomonadales</taxon>
        <taxon>Pseudomonadaceae</taxon>
        <taxon>Pseudomonas</taxon>
    </lineage>
</organism>
<proteinExistence type="predicted"/>
<evidence type="ECO:0000313" key="1">
    <source>
        <dbReference type="EMBL" id="ARJ57912.1"/>
    </source>
</evidence>
<protein>
    <submittedName>
        <fullName evidence="1">Uncharacterized protein</fullName>
    </submittedName>
</protein>
<geneLocation type="plasmid" evidence="1">
    <name>pG20</name>
</geneLocation>